<name>A0A0G4I9I6_9ALVE</name>
<evidence type="ECO:0008006" key="2">
    <source>
        <dbReference type="Google" id="ProtNLM"/>
    </source>
</evidence>
<accession>A0A0G4I9I6</accession>
<organism evidence="1">
    <name type="scientific">Chromera velia CCMP2878</name>
    <dbReference type="NCBI Taxonomy" id="1169474"/>
    <lineage>
        <taxon>Eukaryota</taxon>
        <taxon>Sar</taxon>
        <taxon>Alveolata</taxon>
        <taxon>Colpodellida</taxon>
        <taxon>Chromeraceae</taxon>
        <taxon>Chromera</taxon>
    </lineage>
</organism>
<reference evidence="1" key="1">
    <citation type="submission" date="2014-11" db="EMBL/GenBank/DDBJ databases">
        <authorList>
            <person name="Otto D Thomas"/>
            <person name="Naeem Raeece"/>
        </authorList>
    </citation>
    <scope>NUCLEOTIDE SEQUENCE</scope>
</reference>
<sequence>MEKGVKAITLRWVRTWKLKEGKRVAKSRLVARGFQDFRDWSVPMKDAVWLHLPSDLPVEVYPGLRIGVFVRIQRAVYGLKDAPKVYTSYFKKILKVSSLG</sequence>
<dbReference type="AlphaFoldDB" id="A0A0G4I9I6"/>
<protein>
    <recommendedName>
        <fullName evidence="2">Reverse transcriptase Ty1/copia-type domain-containing protein</fullName>
    </recommendedName>
</protein>
<dbReference type="PhylomeDB" id="A0A0G4I9I6"/>
<dbReference type="EMBL" id="CDMZ01005725">
    <property type="protein sequence ID" value="CEM53787.1"/>
    <property type="molecule type" value="Genomic_DNA"/>
</dbReference>
<gene>
    <name evidence="1" type="ORF">Cvel_12252</name>
</gene>
<dbReference type="VEuPathDB" id="CryptoDB:Cvel_12252"/>
<proteinExistence type="predicted"/>
<evidence type="ECO:0000313" key="1">
    <source>
        <dbReference type="EMBL" id="CEM53787.1"/>
    </source>
</evidence>